<dbReference type="InterPro" id="IPR018891">
    <property type="entry name" value="AIPR_C"/>
</dbReference>
<reference evidence="3 4" key="1">
    <citation type="submission" date="2021-05" db="EMBL/GenBank/DDBJ databases">
        <title>Pangenome of Leuconostoc gelidum warrants species status for Leuconostoc gelidum subsp. gasicomitatum.</title>
        <authorList>
            <person name="Johansson P."/>
            <person name="Sade E."/>
            <person name="Hultman J."/>
            <person name="Auvinen P."/>
            <person name="Bjorkroth J."/>
        </authorList>
    </citation>
    <scope>NUCLEOTIDE SEQUENCE</scope>
    <source>
        <strain evidence="2 4">AMKR21</strain>
        <strain evidence="3">C220d</strain>
    </source>
</reference>
<dbReference type="RefSeq" id="WP_224154989.1">
    <property type="nucleotide sequence ID" value="NZ_JAHBFQ010000009.1"/>
</dbReference>
<dbReference type="Proteomes" id="UP000727071">
    <property type="component" value="Unassembled WGS sequence"/>
</dbReference>
<protein>
    <submittedName>
        <fullName evidence="3">AIPR family protein</fullName>
    </submittedName>
</protein>
<proteinExistence type="predicted"/>
<feature type="domain" description="Abortive phage infection protein C-terminal" evidence="1">
    <location>
        <begin position="243"/>
        <end position="514"/>
    </location>
</feature>
<evidence type="ECO:0000313" key="3">
    <source>
        <dbReference type="EMBL" id="MBZ6015857.1"/>
    </source>
</evidence>
<evidence type="ECO:0000313" key="5">
    <source>
        <dbReference type="Proteomes" id="UP000727071"/>
    </source>
</evidence>
<evidence type="ECO:0000313" key="4">
    <source>
        <dbReference type="Proteomes" id="UP000705994"/>
    </source>
</evidence>
<dbReference type="EMBL" id="JAHBFX010000001">
    <property type="protein sequence ID" value="MBZ5998942.1"/>
    <property type="molecule type" value="Genomic_DNA"/>
</dbReference>
<name>A0AB35FZC6_LEUGE</name>
<dbReference type="EMBL" id="JAHBFV010000015">
    <property type="protein sequence ID" value="MBZ6015857.1"/>
    <property type="molecule type" value="Genomic_DNA"/>
</dbReference>
<evidence type="ECO:0000259" key="1">
    <source>
        <dbReference type="Pfam" id="PF10592"/>
    </source>
</evidence>
<evidence type="ECO:0000313" key="2">
    <source>
        <dbReference type="EMBL" id="MBZ5998942.1"/>
    </source>
</evidence>
<dbReference type="Proteomes" id="UP000705994">
    <property type="component" value="Unassembled WGS sequence"/>
</dbReference>
<dbReference type="AlphaFoldDB" id="A0AB35FZC6"/>
<keyword evidence="4" id="KW-1185">Reference proteome</keyword>
<gene>
    <name evidence="3" type="ORF">KII88_04850</name>
    <name evidence="2" type="ORF">KIJ07_00660</name>
</gene>
<dbReference type="Pfam" id="PF10592">
    <property type="entry name" value="AIPR"/>
    <property type="match status" value="1"/>
</dbReference>
<sequence length="584" mass="66742">MAITKYDNYYSQLREDLKSIVDDNGFVGDGAESKALGFWFLEKEFQLDSTTINEHLIDGANDRGIDAYYLDDDTHTLNIFQFKLPKPGNFKKEIDGNAISKIYGTIQRLFSGKSTVNYNSNPGIKDLIEIIKTSTIYNTRVIFVSYNMGIKSEENLSLISESEKNINEDIEFQHKIIDREKIINIFDRSHRNHSLNLTFNYQNLQSSNSVNTDDGSTYINSWVGMISADKLIEGVDHNLSTIFDENIRLYENDSKVNAGIKETANRRDTATMFYFYNNGITIICDEAKNSPGNNEIALLGVSIVNGAQTVNSLAELAYENDLQQNVNILIRIIQIQDYEQRAKITEYLNSQTAIKESYFIANHSLVRKLQGDLFKHKYYLERQINEYAYKSKYQNMSKYKDYNILPVENAIQRYIGGYLNGKAAQAKSSKSTLFDQKNIEENMQDISAEKVIIADILYTHIAAIITMYRKNRRNVKNDEFSTFLGIDSVKYNSDLYSFLNTGDILILNTVINIQRNKPELAIQPKFHQNQDEKINKCIKSAINLIKDIINNDEDLKVSAPATLTKATKVFNLAQHATKTQSQSI</sequence>
<comment type="caution">
    <text evidence="3">The sequence shown here is derived from an EMBL/GenBank/DDBJ whole genome shotgun (WGS) entry which is preliminary data.</text>
</comment>
<accession>A0AB35FZC6</accession>
<organism evidence="3 5">
    <name type="scientific">Leuconostoc gelidum subsp. gelidum</name>
    <dbReference type="NCBI Taxonomy" id="1607839"/>
    <lineage>
        <taxon>Bacteria</taxon>
        <taxon>Bacillati</taxon>
        <taxon>Bacillota</taxon>
        <taxon>Bacilli</taxon>
        <taxon>Lactobacillales</taxon>
        <taxon>Lactobacillaceae</taxon>
        <taxon>Leuconostoc</taxon>
        <taxon>Leuconostoc gelidum group</taxon>
    </lineage>
</organism>